<reference evidence="2" key="1">
    <citation type="submission" date="2025-08" db="UniProtKB">
        <authorList>
            <consortium name="Ensembl"/>
        </authorList>
    </citation>
    <scope>IDENTIFICATION</scope>
</reference>
<keyword evidence="1" id="KW-0472">Membrane</keyword>
<evidence type="ECO:0000313" key="2">
    <source>
        <dbReference type="Ensembl" id="ENSPTEP00000025772.1"/>
    </source>
</evidence>
<proteinExistence type="predicted"/>
<name>A0A8C9I464_9PRIM</name>
<accession>A0A8C9I464</accession>
<keyword evidence="3" id="KW-1185">Reference proteome</keyword>
<feature type="transmembrane region" description="Helical" evidence="1">
    <location>
        <begin position="40"/>
        <end position="62"/>
    </location>
</feature>
<protein>
    <submittedName>
        <fullName evidence="2">Uncharacterized protein</fullName>
    </submittedName>
</protein>
<dbReference type="Ensembl" id="ENSPTET00000036402.1">
    <property type="protein sequence ID" value="ENSPTEP00000025772.1"/>
    <property type="gene ID" value="ENSPTEG00000026001.1"/>
</dbReference>
<sequence length="124" mass="14463">MNLIHYHENSMGKTCPHDSICWQENRVRCLFSSGLSHLGLVFLGLFCHVWSFIFSGFLPEALADDSVQLRKSYPTSTSIMQEFLLTTRVNGNPRFMRHCSYSFCHLSSVWPKYPKLEFPIKEQR</sequence>
<organism evidence="2 3">
    <name type="scientific">Piliocolobus tephrosceles</name>
    <name type="common">Ugandan red Colobus</name>
    <dbReference type="NCBI Taxonomy" id="591936"/>
    <lineage>
        <taxon>Eukaryota</taxon>
        <taxon>Metazoa</taxon>
        <taxon>Chordata</taxon>
        <taxon>Craniata</taxon>
        <taxon>Vertebrata</taxon>
        <taxon>Euteleostomi</taxon>
        <taxon>Mammalia</taxon>
        <taxon>Eutheria</taxon>
        <taxon>Euarchontoglires</taxon>
        <taxon>Primates</taxon>
        <taxon>Haplorrhini</taxon>
        <taxon>Catarrhini</taxon>
        <taxon>Cercopithecidae</taxon>
        <taxon>Colobinae</taxon>
        <taxon>Piliocolobus</taxon>
    </lineage>
</organism>
<evidence type="ECO:0000256" key="1">
    <source>
        <dbReference type="SAM" id="Phobius"/>
    </source>
</evidence>
<keyword evidence="1" id="KW-1133">Transmembrane helix</keyword>
<dbReference type="AlphaFoldDB" id="A0A8C9I464"/>
<keyword evidence="1" id="KW-0812">Transmembrane</keyword>
<evidence type="ECO:0000313" key="3">
    <source>
        <dbReference type="Proteomes" id="UP000694416"/>
    </source>
</evidence>
<dbReference type="Proteomes" id="UP000694416">
    <property type="component" value="Unplaced"/>
</dbReference>
<reference evidence="2" key="2">
    <citation type="submission" date="2025-09" db="UniProtKB">
        <authorList>
            <consortium name="Ensembl"/>
        </authorList>
    </citation>
    <scope>IDENTIFICATION</scope>
</reference>